<evidence type="ECO:0000313" key="4">
    <source>
        <dbReference type="Proteomes" id="UP000184485"/>
    </source>
</evidence>
<dbReference type="STRING" id="1122133.SAMN02745157_1792"/>
<dbReference type="HAMAP" id="MF_00715">
    <property type="entry name" value="SlyX"/>
    <property type="match status" value="1"/>
</dbReference>
<dbReference type="RefSeq" id="WP_073052300.1">
    <property type="nucleotide sequence ID" value="NZ_FQUP01000001.1"/>
</dbReference>
<keyword evidence="4" id="KW-1185">Reference proteome</keyword>
<reference evidence="3 4" key="1">
    <citation type="submission" date="2016-11" db="EMBL/GenBank/DDBJ databases">
        <authorList>
            <person name="Jaros S."/>
            <person name="Januszkiewicz K."/>
            <person name="Wedrychowicz H."/>
        </authorList>
    </citation>
    <scope>NUCLEOTIDE SEQUENCE [LARGE SCALE GENOMIC DNA]</scope>
    <source>
        <strain evidence="3 4">DSM 19436</strain>
    </source>
</reference>
<dbReference type="AlphaFoldDB" id="A0A1M4ZEQ2"/>
<dbReference type="PANTHER" id="PTHR36508">
    <property type="entry name" value="PROTEIN SLYX"/>
    <property type="match status" value="1"/>
</dbReference>
<evidence type="ECO:0000256" key="1">
    <source>
        <dbReference type="HAMAP-Rule" id="MF_00715"/>
    </source>
</evidence>
<organism evidence="3 4">
    <name type="scientific">Kaistia soli DSM 19436</name>
    <dbReference type="NCBI Taxonomy" id="1122133"/>
    <lineage>
        <taxon>Bacteria</taxon>
        <taxon>Pseudomonadati</taxon>
        <taxon>Pseudomonadota</taxon>
        <taxon>Alphaproteobacteria</taxon>
        <taxon>Hyphomicrobiales</taxon>
        <taxon>Kaistiaceae</taxon>
        <taxon>Kaistia</taxon>
    </lineage>
</organism>
<dbReference type="Pfam" id="PF04102">
    <property type="entry name" value="SlyX"/>
    <property type="match status" value="1"/>
</dbReference>
<comment type="similarity">
    <text evidence="1">Belongs to the SlyX family.</text>
</comment>
<sequence length="73" mass="8502">MSEDPSVPDRVDALEIRAAHHERNLDELNEVVLAQWKEIDRLTRLVRRLEERLSEAEARSGRPNVPEPPPPHY</sequence>
<proteinExistence type="inferred from homology"/>
<dbReference type="InterPro" id="IPR007236">
    <property type="entry name" value="SlyX"/>
</dbReference>
<dbReference type="EMBL" id="FQUP01000001">
    <property type="protein sequence ID" value="SHF16277.1"/>
    <property type="molecule type" value="Genomic_DNA"/>
</dbReference>
<name>A0A1M4ZEQ2_9HYPH</name>
<accession>A0A1M4ZEQ2</accession>
<evidence type="ECO:0000256" key="2">
    <source>
        <dbReference type="SAM" id="MobiDB-lite"/>
    </source>
</evidence>
<protein>
    <recommendedName>
        <fullName evidence="1">Protein SlyX homolog</fullName>
    </recommendedName>
</protein>
<evidence type="ECO:0000313" key="3">
    <source>
        <dbReference type="EMBL" id="SHF16277.1"/>
    </source>
</evidence>
<gene>
    <name evidence="1" type="primary">slyX</name>
    <name evidence="3" type="ORF">SAMN02745157_1792</name>
</gene>
<dbReference type="OrthoDB" id="5422806at2"/>
<dbReference type="Gene3D" id="1.20.5.300">
    <property type="match status" value="1"/>
</dbReference>
<feature type="region of interest" description="Disordered" evidence="2">
    <location>
        <begin position="52"/>
        <end position="73"/>
    </location>
</feature>
<dbReference type="PANTHER" id="PTHR36508:SF1">
    <property type="entry name" value="PROTEIN SLYX"/>
    <property type="match status" value="1"/>
</dbReference>
<dbReference type="Proteomes" id="UP000184485">
    <property type="component" value="Unassembled WGS sequence"/>
</dbReference>